<dbReference type="Proteomes" id="UP000634136">
    <property type="component" value="Unassembled WGS sequence"/>
</dbReference>
<accession>A0A834X2H8</accession>
<evidence type="ECO:0000313" key="2">
    <source>
        <dbReference type="Proteomes" id="UP000634136"/>
    </source>
</evidence>
<name>A0A834X2H8_9FABA</name>
<dbReference type="AlphaFoldDB" id="A0A834X2H8"/>
<protein>
    <submittedName>
        <fullName evidence="1">Uncharacterized protein</fullName>
    </submittedName>
</protein>
<organism evidence="1 2">
    <name type="scientific">Senna tora</name>
    <dbReference type="NCBI Taxonomy" id="362788"/>
    <lineage>
        <taxon>Eukaryota</taxon>
        <taxon>Viridiplantae</taxon>
        <taxon>Streptophyta</taxon>
        <taxon>Embryophyta</taxon>
        <taxon>Tracheophyta</taxon>
        <taxon>Spermatophyta</taxon>
        <taxon>Magnoliopsida</taxon>
        <taxon>eudicotyledons</taxon>
        <taxon>Gunneridae</taxon>
        <taxon>Pentapetalae</taxon>
        <taxon>rosids</taxon>
        <taxon>fabids</taxon>
        <taxon>Fabales</taxon>
        <taxon>Fabaceae</taxon>
        <taxon>Caesalpinioideae</taxon>
        <taxon>Cassia clade</taxon>
        <taxon>Senna</taxon>
    </lineage>
</organism>
<keyword evidence="2" id="KW-1185">Reference proteome</keyword>
<reference evidence="1" key="1">
    <citation type="submission" date="2020-09" db="EMBL/GenBank/DDBJ databases">
        <title>Genome-Enabled Discovery of Anthraquinone Biosynthesis in Senna tora.</title>
        <authorList>
            <person name="Kang S.-H."/>
            <person name="Pandey R.P."/>
            <person name="Lee C.-M."/>
            <person name="Sim J.-S."/>
            <person name="Jeong J.-T."/>
            <person name="Choi B.-S."/>
            <person name="Jung M."/>
            <person name="Ginzburg D."/>
            <person name="Zhao K."/>
            <person name="Won S.Y."/>
            <person name="Oh T.-J."/>
            <person name="Yu Y."/>
            <person name="Kim N.-H."/>
            <person name="Lee O.R."/>
            <person name="Lee T.-H."/>
            <person name="Bashyal P."/>
            <person name="Kim T.-S."/>
            <person name="Lee W.-H."/>
            <person name="Kawkins C."/>
            <person name="Kim C.-K."/>
            <person name="Kim J.S."/>
            <person name="Ahn B.O."/>
            <person name="Rhee S.Y."/>
            <person name="Sohng J.K."/>
        </authorList>
    </citation>
    <scope>NUCLEOTIDE SEQUENCE</scope>
    <source>
        <tissue evidence="1">Leaf</tissue>
    </source>
</reference>
<gene>
    <name evidence="1" type="ORF">G2W53_011623</name>
</gene>
<comment type="caution">
    <text evidence="1">The sequence shown here is derived from an EMBL/GenBank/DDBJ whole genome shotgun (WGS) entry which is preliminary data.</text>
</comment>
<proteinExistence type="predicted"/>
<dbReference type="EMBL" id="JAAIUW010000004">
    <property type="protein sequence ID" value="KAF7836764.1"/>
    <property type="molecule type" value="Genomic_DNA"/>
</dbReference>
<evidence type="ECO:0000313" key="1">
    <source>
        <dbReference type="EMBL" id="KAF7836764.1"/>
    </source>
</evidence>
<sequence>MGLTAIERESPLFRDQRTRYSLRART</sequence>